<feature type="compositionally biased region" description="Basic and acidic residues" evidence="1">
    <location>
        <begin position="221"/>
        <end position="233"/>
    </location>
</feature>
<organism evidence="2 3">
    <name type="scientific">Neurospora tetraspora</name>
    <dbReference type="NCBI Taxonomy" id="94610"/>
    <lineage>
        <taxon>Eukaryota</taxon>
        <taxon>Fungi</taxon>
        <taxon>Dikarya</taxon>
        <taxon>Ascomycota</taxon>
        <taxon>Pezizomycotina</taxon>
        <taxon>Sordariomycetes</taxon>
        <taxon>Sordariomycetidae</taxon>
        <taxon>Sordariales</taxon>
        <taxon>Sordariaceae</taxon>
        <taxon>Neurospora</taxon>
    </lineage>
</organism>
<keyword evidence="3" id="KW-1185">Reference proteome</keyword>
<reference evidence="2" key="1">
    <citation type="journal article" date="2023" name="Mol. Phylogenet. Evol.">
        <title>Genome-scale phylogeny and comparative genomics of the fungal order Sordariales.</title>
        <authorList>
            <person name="Hensen N."/>
            <person name="Bonometti L."/>
            <person name="Westerberg I."/>
            <person name="Brannstrom I.O."/>
            <person name="Guillou S."/>
            <person name="Cros-Aarteil S."/>
            <person name="Calhoun S."/>
            <person name="Haridas S."/>
            <person name="Kuo A."/>
            <person name="Mondo S."/>
            <person name="Pangilinan J."/>
            <person name="Riley R."/>
            <person name="LaButti K."/>
            <person name="Andreopoulos B."/>
            <person name="Lipzen A."/>
            <person name="Chen C."/>
            <person name="Yan M."/>
            <person name="Daum C."/>
            <person name="Ng V."/>
            <person name="Clum A."/>
            <person name="Steindorff A."/>
            <person name="Ohm R.A."/>
            <person name="Martin F."/>
            <person name="Silar P."/>
            <person name="Natvig D.O."/>
            <person name="Lalanne C."/>
            <person name="Gautier V."/>
            <person name="Ament-Velasquez S.L."/>
            <person name="Kruys A."/>
            <person name="Hutchinson M.I."/>
            <person name="Powell A.J."/>
            <person name="Barry K."/>
            <person name="Miller A.N."/>
            <person name="Grigoriev I.V."/>
            <person name="Debuchy R."/>
            <person name="Gladieux P."/>
            <person name="Hiltunen Thoren M."/>
            <person name="Johannesson H."/>
        </authorList>
    </citation>
    <scope>NUCLEOTIDE SEQUENCE</scope>
    <source>
        <strain evidence="2">CBS 560.94</strain>
    </source>
</reference>
<evidence type="ECO:0000256" key="1">
    <source>
        <dbReference type="SAM" id="MobiDB-lite"/>
    </source>
</evidence>
<dbReference type="GeneID" id="87857684"/>
<dbReference type="Proteomes" id="UP001278500">
    <property type="component" value="Unassembled WGS sequence"/>
</dbReference>
<sequence>MRCGIHRTTYHDIYRRHLPPSIATSVQHNRETENGGKPRPPLHIHCFILHHIFSLAANDAARNREEAETPTQEPRVASVRASRKTASRNNHHLLSPTNKLLAALHCRIGIGVDGVRQSPHRSIVGSWGTGALSDGVPWCSTGLAKSQKSPITPIPSRQWRAARSLFVGLPISNTGPWRPCLALYPAKRFPWSVPPPESGLGGCPHSRQVRRESTRGSQQQRDNHTDKHEAEDG</sequence>
<dbReference type="RefSeq" id="XP_062684405.1">
    <property type="nucleotide sequence ID" value="XM_062820530.1"/>
</dbReference>
<proteinExistence type="predicted"/>
<accession>A0AAE0JJW4</accession>
<comment type="caution">
    <text evidence="2">The sequence shown here is derived from an EMBL/GenBank/DDBJ whole genome shotgun (WGS) entry which is preliminary data.</text>
</comment>
<gene>
    <name evidence="2" type="ORF">B0H65DRAFT_108283</name>
</gene>
<evidence type="ECO:0000313" key="3">
    <source>
        <dbReference type="Proteomes" id="UP001278500"/>
    </source>
</evidence>
<evidence type="ECO:0000313" key="2">
    <source>
        <dbReference type="EMBL" id="KAK3351110.1"/>
    </source>
</evidence>
<dbReference type="AlphaFoldDB" id="A0AAE0JJW4"/>
<feature type="region of interest" description="Disordered" evidence="1">
    <location>
        <begin position="61"/>
        <end position="87"/>
    </location>
</feature>
<dbReference type="EMBL" id="JAUEPP010000002">
    <property type="protein sequence ID" value="KAK3351110.1"/>
    <property type="molecule type" value="Genomic_DNA"/>
</dbReference>
<reference evidence="2" key="2">
    <citation type="submission" date="2023-06" db="EMBL/GenBank/DDBJ databases">
        <authorList>
            <consortium name="Lawrence Berkeley National Laboratory"/>
            <person name="Haridas S."/>
            <person name="Hensen N."/>
            <person name="Bonometti L."/>
            <person name="Westerberg I."/>
            <person name="Brannstrom I.O."/>
            <person name="Guillou S."/>
            <person name="Cros-Aarteil S."/>
            <person name="Calhoun S."/>
            <person name="Kuo A."/>
            <person name="Mondo S."/>
            <person name="Pangilinan J."/>
            <person name="Riley R."/>
            <person name="Labutti K."/>
            <person name="Andreopoulos B."/>
            <person name="Lipzen A."/>
            <person name="Chen C."/>
            <person name="Yanf M."/>
            <person name="Daum C."/>
            <person name="Ng V."/>
            <person name="Clum A."/>
            <person name="Steindorff A."/>
            <person name="Ohm R."/>
            <person name="Martin F."/>
            <person name="Silar P."/>
            <person name="Natvig D."/>
            <person name="Lalanne C."/>
            <person name="Gautier V."/>
            <person name="Ament-Velasquez S.L."/>
            <person name="Kruys A."/>
            <person name="Hutchinson M.I."/>
            <person name="Powell A.J."/>
            <person name="Barry K."/>
            <person name="Miller A.N."/>
            <person name="Grigoriev I.V."/>
            <person name="Debuchy R."/>
            <person name="Gladieux P."/>
            <person name="Thoren M.H."/>
            <person name="Johannesson H."/>
        </authorList>
    </citation>
    <scope>NUCLEOTIDE SEQUENCE</scope>
    <source>
        <strain evidence="2">CBS 560.94</strain>
    </source>
</reference>
<protein>
    <submittedName>
        <fullName evidence="2">Uncharacterized protein</fullName>
    </submittedName>
</protein>
<feature type="region of interest" description="Disordered" evidence="1">
    <location>
        <begin position="194"/>
        <end position="233"/>
    </location>
</feature>
<name>A0AAE0JJW4_9PEZI</name>